<comment type="caution">
    <text evidence="1">The sequence shown here is derived from an EMBL/GenBank/DDBJ whole genome shotgun (WGS) entry which is preliminary data.</text>
</comment>
<dbReference type="OrthoDB" id="92188at2759"/>
<dbReference type="Proteomes" id="UP001165083">
    <property type="component" value="Unassembled WGS sequence"/>
</dbReference>
<sequence length="119" mass="12949">MSSASDISAFEHSVEPAPAETLFRDKKWTYIQDSTSNTGQYAGQIQINLSTISSQAAFVNWEEAVIELPIKLQIINSTGASVISTGACSFDQLVPKAGTWQFIDSVQVVIDGPNQQLRN</sequence>
<name>A0A9W6XJE3_9STRA</name>
<dbReference type="EMBL" id="BSXW01001922">
    <property type="protein sequence ID" value="GMF39937.1"/>
    <property type="molecule type" value="Genomic_DNA"/>
</dbReference>
<accession>A0A9W6XJE3</accession>
<proteinExistence type="predicted"/>
<reference evidence="1" key="1">
    <citation type="submission" date="2023-04" db="EMBL/GenBank/DDBJ databases">
        <title>Phytophthora lilii NBRC 32176.</title>
        <authorList>
            <person name="Ichikawa N."/>
            <person name="Sato H."/>
            <person name="Tonouchi N."/>
        </authorList>
    </citation>
    <scope>NUCLEOTIDE SEQUENCE</scope>
    <source>
        <strain evidence="1">NBRC 32176</strain>
    </source>
</reference>
<gene>
    <name evidence="1" type="ORF">Plil01_001641300</name>
</gene>
<evidence type="ECO:0000313" key="2">
    <source>
        <dbReference type="Proteomes" id="UP001165083"/>
    </source>
</evidence>
<dbReference type="AlphaFoldDB" id="A0A9W6XJE3"/>
<evidence type="ECO:0000313" key="1">
    <source>
        <dbReference type="EMBL" id="GMF39937.1"/>
    </source>
</evidence>
<keyword evidence="2" id="KW-1185">Reference proteome</keyword>
<organism evidence="1 2">
    <name type="scientific">Phytophthora lilii</name>
    <dbReference type="NCBI Taxonomy" id="2077276"/>
    <lineage>
        <taxon>Eukaryota</taxon>
        <taxon>Sar</taxon>
        <taxon>Stramenopiles</taxon>
        <taxon>Oomycota</taxon>
        <taxon>Peronosporomycetes</taxon>
        <taxon>Peronosporales</taxon>
        <taxon>Peronosporaceae</taxon>
        <taxon>Phytophthora</taxon>
    </lineage>
</organism>
<protein>
    <submittedName>
        <fullName evidence="1">Unnamed protein product</fullName>
    </submittedName>
</protein>